<name>A0ABU6NCW1_9BACI</name>
<accession>A0ABU6NCW1</accession>
<feature type="transmembrane region" description="Helical" evidence="1">
    <location>
        <begin position="117"/>
        <end position="137"/>
    </location>
</feature>
<evidence type="ECO:0000256" key="1">
    <source>
        <dbReference type="SAM" id="Phobius"/>
    </source>
</evidence>
<feature type="non-terminal residue" evidence="2">
    <location>
        <position position="1"/>
    </location>
</feature>
<organism evidence="2 3">
    <name type="scientific">Bacillus xiapuensis</name>
    <dbReference type="NCBI Taxonomy" id="2014075"/>
    <lineage>
        <taxon>Bacteria</taxon>
        <taxon>Bacillati</taxon>
        <taxon>Bacillota</taxon>
        <taxon>Bacilli</taxon>
        <taxon>Bacillales</taxon>
        <taxon>Bacillaceae</taxon>
        <taxon>Bacillus</taxon>
    </lineage>
</organism>
<feature type="transmembrane region" description="Helical" evidence="1">
    <location>
        <begin position="32"/>
        <end position="55"/>
    </location>
</feature>
<dbReference type="Proteomes" id="UP001330749">
    <property type="component" value="Unassembled WGS sequence"/>
</dbReference>
<reference evidence="2 3" key="1">
    <citation type="submission" date="2023-03" db="EMBL/GenBank/DDBJ databases">
        <title>Bacillus Genome Sequencing.</title>
        <authorList>
            <person name="Dunlap C."/>
        </authorList>
    </citation>
    <scope>NUCLEOTIDE SEQUENCE [LARGE SCALE GENOMIC DNA]</scope>
    <source>
        <strain evidence="2 3">B-14544</strain>
    </source>
</reference>
<sequence length="158" mass="18314">ITIIPMFIAGIILLLGIQQIFMEMNNKDGSTYINYGFLFFPFFQVSLLILVSYGLQVLFVRKGWVEYTNNLSIKNYGRPSIPFIKSSWSFFMFGSLLLILAIYLALISAVMPSDYPYKWSIAIHLYPFILSLIYFYISIRIRKQNKSKSTASYSKTHV</sequence>
<comment type="caution">
    <text evidence="2">The sequence shown here is derived from an EMBL/GenBank/DDBJ whole genome shotgun (WGS) entry which is preliminary data.</text>
</comment>
<proteinExistence type="predicted"/>
<evidence type="ECO:0000313" key="2">
    <source>
        <dbReference type="EMBL" id="MED3563167.1"/>
    </source>
</evidence>
<keyword evidence="1" id="KW-1133">Transmembrane helix</keyword>
<feature type="transmembrane region" description="Helical" evidence="1">
    <location>
        <begin position="88"/>
        <end position="111"/>
    </location>
</feature>
<dbReference type="RefSeq" id="WP_327968207.1">
    <property type="nucleotide sequence ID" value="NZ_JARMQG010000147.1"/>
</dbReference>
<dbReference type="EMBL" id="JARMQG010000147">
    <property type="protein sequence ID" value="MED3563167.1"/>
    <property type="molecule type" value="Genomic_DNA"/>
</dbReference>
<keyword evidence="1" id="KW-0812">Transmembrane</keyword>
<gene>
    <name evidence="2" type="ORF">P4447_12015</name>
</gene>
<keyword evidence="3" id="KW-1185">Reference proteome</keyword>
<keyword evidence="1" id="KW-0472">Membrane</keyword>
<evidence type="ECO:0000313" key="3">
    <source>
        <dbReference type="Proteomes" id="UP001330749"/>
    </source>
</evidence>
<protein>
    <submittedName>
        <fullName evidence="2">Uncharacterized protein</fullName>
    </submittedName>
</protein>